<dbReference type="Pfam" id="PF03237">
    <property type="entry name" value="Terminase_6N"/>
    <property type="match status" value="1"/>
</dbReference>
<protein>
    <submittedName>
        <fullName evidence="1">Phage terminase large subunit protein</fullName>
    </submittedName>
</protein>
<dbReference type="Gene3D" id="3.30.420.280">
    <property type="match status" value="1"/>
</dbReference>
<evidence type="ECO:0000313" key="1">
    <source>
        <dbReference type="EMBL" id="AEQ20621.1"/>
    </source>
</evidence>
<accession>G4WW19</accession>
<dbReference type="AlphaFoldDB" id="G4WW19"/>
<name>G4WW19_9BACT</name>
<sequence length="431" mass="49516">MGRTNNNGIVEIGIEYSPLPSQDRFHRSVARFKGFSGPIGCGKSQALCQEAVRLTYQNPGRMGLIGAPTYPMLRDATQRTLFEILDESGIRYEFNKAENFIVMKDSRSKIVFRSLDDYERLRGTNLAWFGVDELTYTVEEAWLRLEGRLRDPKASRLCGFAVWTPKGFDWVYDRFVANPVTGYAGIVAKPFENRFLLDKIPDFYERLRSSYDERFFQQEVMGEYLNLSAGRVYYAFERQKHLRTSEVDTSRPLLWALDFNVNPMCSLIAQKIGDTIVVHDEVVLSRASTNDACEEFQRRFGYHAAGIEVYGDASGARMQTAGATDYEIITDFLRRNAYQHVMKVPRSNPAVRDRVAMMNAAFENVCGQARLFVDPRCKELIKDFEQVGYQPNTTMIDKMSDPRRTHLSDALGYLVWQESREPIGERGERLF</sequence>
<dbReference type="Gene3D" id="3.40.50.300">
    <property type="entry name" value="P-loop containing nucleotide triphosphate hydrolases"/>
    <property type="match status" value="1"/>
</dbReference>
<reference evidence="1" key="2">
    <citation type="journal article" date="2011" name="J. Bacteriol.">
        <title>Long-chain N-acyl amino acid synthases are linked to the putative PEP-CTERM/exosortase protein-sorting system in Gram-negative bacteria.</title>
        <authorList>
            <person name="Craig J.W."/>
            <person name="Cherry M.A."/>
            <person name="Brady S.F."/>
        </authorList>
    </citation>
    <scope>NUCLEOTIDE SEQUENCE</scope>
</reference>
<organism evidence="1">
    <name type="scientific">uncultured bacterium CSLF43</name>
    <dbReference type="NCBI Taxonomy" id="1091575"/>
    <lineage>
        <taxon>Bacteria</taxon>
        <taxon>environmental samples</taxon>
    </lineage>
</organism>
<reference evidence="1" key="1">
    <citation type="journal article" date="2004" name="Appl. Environ. Microbiol.">
        <title>Long-chain N-acyltyrosine synthases from environmental DNA.</title>
        <authorList>
            <person name="Brady S.F."/>
            <person name="Chao C.J."/>
            <person name="Clardy J."/>
        </authorList>
    </citation>
    <scope>NUCLEOTIDE SEQUENCE</scope>
</reference>
<dbReference type="EMBL" id="JF429417">
    <property type="protein sequence ID" value="AEQ20621.1"/>
    <property type="molecule type" value="Genomic_DNA"/>
</dbReference>
<dbReference type="InterPro" id="IPR027417">
    <property type="entry name" value="P-loop_NTPase"/>
</dbReference>
<proteinExistence type="predicted"/>